<keyword evidence="2 5" id="KW-0808">Transferase</keyword>
<dbReference type="EMBL" id="CM001234">
    <property type="protein sequence ID" value="EHA49772.1"/>
    <property type="molecule type" value="Genomic_DNA"/>
</dbReference>
<dbReference type="PANTHER" id="PTHR13069">
    <property type="entry name" value="ALKYLATED DNA REPAIR PROTEIN ALKB HOMOLOG 8"/>
    <property type="match status" value="1"/>
</dbReference>
<dbReference type="InterPro" id="IPR013216">
    <property type="entry name" value="Methyltransf_11"/>
</dbReference>
<feature type="compositionally biased region" description="Low complexity" evidence="3">
    <location>
        <begin position="139"/>
        <end position="155"/>
    </location>
</feature>
<feature type="region of interest" description="Disordered" evidence="3">
    <location>
        <begin position="139"/>
        <end position="158"/>
    </location>
</feature>
<evidence type="ECO:0000313" key="5">
    <source>
        <dbReference type="EMBL" id="EHA49772.1"/>
    </source>
</evidence>
<sequence length="352" mass="37046">MAATQLAAGDRNVADNSVIPSEPAATATSAAATTTPSRATPSTPAPAPDTTNPESYEAQHVHQVYNTIAPHFSATRHKPWPVVAAYLASRPPGSLGLDVGCGNGKYLSCVPPGCFALACDRSDQLVGLAARSQQRTTTTAAAAATQSSSQQPQPQHQNNQALVADGLALPFRDSRADFAICIAVVHHMSTRTRRVAALSEILRCLTPPGPSFDGSDLGAESGRAGGGGTVMIFVWALEQSSSRRGWGEGGEQDLLVPWVMKGDHGREKKKKGGKKGPAAAAGDGQEDKRIGQDGEEASPPAAGKPDQTFQRYYHLYREGELEEDIVAAHGRVLSSGYDRDNWWAVASRAAPS</sequence>
<dbReference type="GO" id="GO:0106335">
    <property type="term" value="F:tRNA (5-carboxymethyluridine(34)-5-O)-methyltransferase activity"/>
    <property type="evidence" value="ECO:0007669"/>
    <property type="project" value="TreeGrafter"/>
</dbReference>
<proteinExistence type="predicted"/>
<dbReference type="AlphaFoldDB" id="G4N648"/>
<dbReference type="InterPro" id="IPR051422">
    <property type="entry name" value="AlkB_tRNA_MeTrf/Diox"/>
</dbReference>
<dbReference type="Pfam" id="PF08241">
    <property type="entry name" value="Methyltransf_11"/>
    <property type="match status" value="1"/>
</dbReference>
<dbReference type="Proteomes" id="UP000009058">
    <property type="component" value="Chromosome 4"/>
</dbReference>
<accession>G4N648</accession>
<dbReference type="HOGENOM" id="CLU_029501_2_0_1"/>
<protein>
    <submittedName>
        <fullName evidence="5">tRNA (Uracil-5-)-methyltransferase TRM9</fullName>
    </submittedName>
</protein>
<dbReference type="eggNOG" id="KOG1331">
    <property type="taxonomic scope" value="Eukaryota"/>
</dbReference>
<evidence type="ECO:0000259" key="4">
    <source>
        <dbReference type="Pfam" id="PF08241"/>
    </source>
</evidence>
<dbReference type="RefSeq" id="XP_003716091.1">
    <property type="nucleotide sequence ID" value="XM_003716043.1"/>
</dbReference>
<name>G4N648_PYRO7</name>
<dbReference type="KEGG" id="mgr:MGG_14001"/>
<keyword evidence="6" id="KW-1185">Reference proteome</keyword>
<dbReference type="GO" id="GO:0005634">
    <property type="term" value="C:nucleus"/>
    <property type="evidence" value="ECO:0007669"/>
    <property type="project" value="TreeGrafter"/>
</dbReference>
<evidence type="ECO:0000313" key="6">
    <source>
        <dbReference type="Proteomes" id="UP000009058"/>
    </source>
</evidence>
<dbReference type="GO" id="GO:0002098">
    <property type="term" value="P:tRNA wobble uridine modification"/>
    <property type="evidence" value="ECO:0007669"/>
    <property type="project" value="TreeGrafter"/>
</dbReference>
<dbReference type="CDD" id="cd02440">
    <property type="entry name" value="AdoMet_MTases"/>
    <property type="match status" value="1"/>
</dbReference>
<dbReference type="SUPFAM" id="SSF53335">
    <property type="entry name" value="S-adenosyl-L-methionine-dependent methyltransferases"/>
    <property type="match status" value="1"/>
</dbReference>
<dbReference type="STRING" id="242507.G4N648"/>
<evidence type="ECO:0000256" key="1">
    <source>
        <dbReference type="ARBA" id="ARBA00022603"/>
    </source>
</evidence>
<evidence type="ECO:0000256" key="3">
    <source>
        <dbReference type="SAM" id="MobiDB-lite"/>
    </source>
</evidence>
<dbReference type="GO" id="GO:0005737">
    <property type="term" value="C:cytoplasm"/>
    <property type="evidence" value="ECO:0007669"/>
    <property type="project" value="TreeGrafter"/>
</dbReference>
<organism evidence="5 6">
    <name type="scientific">Pyricularia oryzae (strain 70-15 / ATCC MYA-4617 / FGSC 8958)</name>
    <name type="common">Rice blast fungus</name>
    <name type="synonym">Magnaporthe oryzae</name>
    <dbReference type="NCBI Taxonomy" id="242507"/>
    <lineage>
        <taxon>Eukaryota</taxon>
        <taxon>Fungi</taxon>
        <taxon>Dikarya</taxon>
        <taxon>Ascomycota</taxon>
        <taxon>Pezizomycotina</taxon>
        <taxon>Sordariomycetes</taxon>
        <taxon>Sordariomycetidae</taxon>
        <taxon>Magnaporthales</taxon>
        <taxon>Pyriculariaceae</taxon>
        <taxon>Pyricularia</taxon>
    </lineage>
</organism>
<feature type="domain" description="Methyltransferase type 11" evidence="4">
    <location>
        <begin position="97"/>
        <end position="209"/>
    </location>
</feature>
<dbReference type="FunCoup" id="G4N648">
    <property type="interactions" value="40"/>
</dbReference>
<dbReference type="VEuPathDB" id="FungiDB:MGG_14001"/>
<gene>
    <name evidence="5" type="ORF">MGG_14001</name>
</gene>
<evidence type="ECO:0000256" key="2">
    <source>
        <dbReference type="ARBA" id="ARBA00022679"/>
    </source>
</evidence>
<dbReference type="Gene3D" id="3.40.50.150">
    <property type="entry name" value="Vaccinia Virus protein VP39"/>
    <property type="match status" value="1"/>
</dbReference>
<dbReference type="PANTHER" id="PTHR13069:SF21">
    <property type="entry name" value="ALKYLATED DNA REPAIR PROTEIN ALKB HOMOLOG 8"/>
    <property type="match status" value="1"/>
</dbReference>
<dbReference type="InterPro" id="IPR029063">
    <property type="entry name" value="SAM-dependent_MTases_sf"/>
</dbReference>
<dbReference type="InParanoid" id="G4N648"/>
<dbReference type="OMA" id="PCALRKV"/>
<dbReference type="GO" id="GO:0000049">
    <property type="term" value="F:tRNA binding"/>
    <property type="evidence" value="ECO:0007669"/>
    <property type="project" value="TreeGrafter"/>
</dbReference>
<dbReference type="SMR" id="G4N648"/>
<reference evidence="5 6" key="1">
    <citation type="journal article" date="2005" name="Nature">
        <title>The genome sequence of the rice blast fungus Magnaporthe grisea.</title>
        <authorList>
            <person name="Dean R.A."/>
            <person name="Talbot N.J."/>
            <person name="Ebbole D.J."/>
            <person name="Farman M.L."/>
            <person name="Mitchell T.K."/>
            <person name="Orbach M.J."/>
            <person name="Thon M."/>
            <person name="Kulkarni R."/>
            <person name="Xu J.R."/>
            <person name="Pan H."/>
            <person name="Read N.D."/>
            <person name="Lee Y.H."/>
            <person name="Carbone I."/>
            <person name="Brown D."/>
            <person name="Oh Y.Y."/>
            <person name="Donofrio N."/>
            <person name="Jeong J.S."/>
            <person name="Soanes D.M."/>
            <person name="Djonovic S."/>
            <person name="Kolomiets E."/>
            <person name="Rehmeyer C."/>
            <person name="Li W."/>
            <person name="Harding M."/>
            <person name="Kim S."/>
            <person name="Lebrun M.H."/>
            <person name="Bohnert H."/>
            <person name="Coughlan S."/>
            <person name="Butler J."/>
            <person name="Calvo S."/>
            <person name="Ma L.J."/>
            <person name="Nicol R."/>
            <person name="Purcell S."/>
            <person name="Nusbaum C."/>
            <person name="Galagan J.E."/>
            <person name="Birren B.W."/>
        </authorList>
    </citation>
    <scope>NUCLEOTIDE SEQUENCE [LARGE SCALE GENOMIC DNA]</scope>
    <source>
        <strain evidence="6">70-15 / ATCC MYA-4617 / FGSC 8958</strain>
    </source>
</reference>
<feature type="compositionally biased region" description="Low complexity" evidence="3">
    <location>
        <begin position="20"/>
        <end position="42"/>
    </location>
</feature>
<reference key="2">
    <citation type="submission" date="2011-05" db="EMBL/GenBank/DDBJ databases">
        <title>The Genome Sequence of Magnaporthe oryzae 70-15.</title>
        <authorList>
            <consortium name="The Broad Institute Genome Sequencing Platform"/>
            <person name="Ma L.-J."/>
            <person name="Dead R."/>
            <person name="Young S.K."/>
            <person name="Zeng Q."/>
            <person name="Gargeya S."/>
            <person name="Fitzgerald M."/>
            <person name="Haas B."/>
            <person name="Abouelleil A."/>
            <person name="Alvarado L."/>
            <person name="Arachchi H.M."/>
            <person name="Berlin A."/>
            <person name="Brown A."/>
            <person name="Chapman S.B."/>
            <person name="Chen Z."/>
            <person name="Dunbar C."/>
            <person name="Freedman E."/>
            <person name="Gearin G."/>
            <person name="Gellesch M."/>
            <person name="Goldberg J."/>
            <person name="Griggs A."/>
            <person name="Gujja S."/>
            <person name="Heiman D."/>
            <person name="Howarth C."/>
            <person name="Larson L."/>
            <person name="Lui A."/>
            <person name="MacDonald P.J.P."/>
            <person name="Mehta T."/>
            <person name="Montmayeur A."/>
            <person name="Murphy C."/>
            <person name="Neiman D."/>
            <person name="Pearson M."/>
            <person name="Priest M."/>
            <person name="Roberts A."/>
            <person name="Saif S."/>
            <person name="Shea T."/>
            <person name="Shenoy N."/>
            <person name="Sisk P."/>
            <person name="Stolte C."/>
            <person name="Sykes S."/>
            <person name="Yandava C."/>
            <person name="Wortman J."/>
            <person name="Nusbaum C."/>
            <person name="Birren B."/>
        </authorList>
    </citation>
    <scope>NUCLEOTIDE SEQUENCE</scope>
    <source>
        <strain>70-15</strain>
    </source>
</reference>
<dbReference type="OrthoDB" id="271595at2759"/>
<dbReference type="GeneID" id="5049319"/>
<feature type="region of interest" description="Disordered" evidence="3">
    <location>
        <begin position="1"/>
        <end position="54"/>
    </location>
</feature>
<dbReference type="GO" id="GO:0008757">
    <property type="term" value="F:S-adenosylmethionine-dependent methyltransferase activity"/>
    <property type="evidence" value="ECO:0007669"/>
    <property type="project" value="InterPro"/>
</dbReference>
<feature type="region of interest" description="Disordered" evidence="3">
    <location>
        <begin position="263"/>
        <end position="309"/>
    </location>
</feature>
<keyword evidence="1 5" id="KW-0489">Methyltransferase</keyword>
<dbReference type="GO" id="GO:0030488">
    <property type="term" value="P:tRNA methylation"/>
    <property type="evidence" value="ECO:0007669"/>
    <property type="project" value="TreeGrafter"/>
</dbReference>